<evidence type="ECO:0000313" key="3">
    <source>
        <dbReference type="Proteomes" id="UP001057580"/>
    </source>
</evidence>
<dbReference type="NCBIfam" id="NF005559">
    <property type="entry name" value="PRK07231.1"/>
    <property type="match status" value="1"/>
</dbReference>
<comment type="similarity">
    <text evidence="1">Belongs to the short-chain dehydrogenases/reductases (SDR) family.</text>
</comment>
<protein>
    <submittedName>
        <fullName evidence="2">SDR family oxidoreductase</fullName>
    </submittedName>
</protein>
<dbReference type="KEGG" id="ssai:N0B31_20580"/>
<dbReference type="InterPro" id="IPR036291">
    <property type="entry name" value="NAD(P)-bd_dom_sf"/>
</dbReference>
<organism evidence="2 3">
    <name type="scientific">Salinirubellus salinus</name>
    <dbReference type="NCBI Taxonomy" id="1364945"/>
    <lineage>
        <taxon>Archaea</taxon>
        <taxon>Methanobacteriati</taxon>
        <taxon>Methanobacteriota</taxon>
        <taxon>Stenosarchaea group</taxon>
        <taxon>Halobacteria</taxon>
        <taxon>Halobacteriales</taxon>
        <taxon>Natronomonadaceae</taxon>
        <taxon>Salinirubellus</taxon>
    </lineage>
</organism>
<dbReference type="SUPFAM" id="SSF51735">
    <property type="entry name" value="NAD(P)-binding Rossmann-fold domains"/>
    <property type="match status" value="1"/>
</dbReference>
<dbReference type="InterPro" id="IPR002347">
    <property type="entry name" value="SDR_fam"/>
</dbReference>
<gene>
    <name evidence="2" type="ORF">N0B31_20580</name>
</gene>
<dbReference type="PANTHER" id="PTHR42879:SF2">
    <property type="entry name" value="3-OXOACYL-[ACYL-CARRIER-PROTEIN] REDUCTASE FABG"/>
    <property type="match status" value="1"/>
</dbReference>
<dbReference type="AlphaFoldDB" id="A0A9E7R3D0"/>
<dbReference type="EMBL" id="CP104003">
    <property type="protein sequence ID" value="UWM54504.1"/>
    <property type="molecule type" value="Genomic_DNA"/>
</dbReference>
<dbReference type="PANTHER" id="PTHR42879">
    <property type="entry name" value="3-OXOACYL-(ACYL-CARRIER-PROTEIN) REDUCTASE"/>
    <property type="match status" value="1"/>
</dbReference>
<dbReference type="PRINTS" id="PR00081">
    <property type="entry name" value="GDHRDH"/>
</dbReference>
<dbReference type="RefSeq" id="WP_260593524.1">
    <property type="nucleotide sequence ID" value="NZ_CP104003.1"/>
</dbReference>
<dbReference type="InterPro" id="IPR050259">
    <property type="entry name" value="SDR"/>
</dbReference>
<proteinExistence type="inferred from homology"/>
<dbReference type="CDD" id="cd05233">
    <property type="entry name" value="SDR_c"/>
    <property type="match status" value="1"/>
</dbReference>
<dbReference type="Proteomes" id="UP001057580">
    <property type="component" value="Chromosome"/>
</dbReference>
<sequence>MHVDLSNRTAIVTGASSGIGRGIALALADAGARVVVADLEETPPSDADRTTAERVDDLGGTAAFVECDVTDDDAVAALVDATVERFGGLDILVNNAGISHAGTVEETTPEEWHRVLDVNLTGVYHGARHAMPYLKESDAPRIVNVASQLAFVAQPEKPAYLASKGGVVSLTRSLAVDYADVPVLVNAVCPGVVETELTRDSLADPERRAEFERQTLLPYLGQPEDVGAMAAFLASDHARFVTGQSFVVDGGYTAQ</sequence>
<reference evidence="2" key="1">
    <citation type="submission" date="2022-09" db="EMBL/GenBank/DDBJ databases">
        <title>Diverse halophilic archaea isolated from saline environments.</title>
        <authorList>
            <person name="Cui H.-L."/>
        </authorList>
    </citation>
    <scope>NUCLEOTIDE SEQUENCE</scope>
    <source>
        <strain evidence="2">ZS-35-S2</strain>
    </source>
</reference>
<evidence type="ECO:0000256" key="1">
    <source>
        <dbReference type="ARBA" id="ARBA00006484"/>
    </source>
</evidence>
<keyword evidence="3" id="KW-1185">Reference proteome</keyword>
<dbReference type="PRINTS" id="PR00080">
    <property type="entry name" value="SDRFAMILY"/>
</dbReference>
<dbReference type="GeneID" id="74944872"/>
<dbReference type="FunFam" id="3.40.50.720:FF:000084">
    <property type="entry name" value="Short-chain dehydrogenase reductase"/>
    <property type="match status" value="1"/>
</dbReference>
<evidence type="ECO:0000313" key="2">
    <source>
        <dbReference type="EMBL" id="UWM54504.1"/>
    </source>
</evidence>
<name>A0A9E7R3D0_9EURY</name>
<dbReference type="Pfam" id="PF13561">
    <property type="entry name" value="adh_short_C2"/>
    <property type="match status" value="1"/>
</dbReference>
<dbReference type="Gene3D" id="3.40.50.720">
    <property type="entry name" value="NAD(P)-binding Rossmann-like Domain"/>
    <property type="match status" value="1"/>
</dbReference>
<accession>A0A9E7R3D0</accession>